<reference evidence="2" key="1">
    <citation type="submission" date="2023-03" db="EMBL/GenBank/DDBJ databases">
        <title>Chromosome-scale reference genome and RAD-based genetic map of yellow starthistle (Centaurea solstitialis) reveal putative structural variation and QTLs associated with invader traits.</title>
        <authorList>
            <person name="Reatini B."/>
            <person name="Cang F.A."/>
            <person name="Jiang Q."/>
            <person name="Mckibben M.T.W."/>
            <person name="Barker M.S."/>
            <person name="Rieseberg L.H."/>
            <person name="Dlugosch K.M."/>
        </authorList>
    </citation>
    <scope>NUCLEOTIDE SEQUENCE</scope>
    <source>
        <strain evidence="2">CAN-66</strain>
        <tissue evidence="2">Leaf</tissue>
    </source>
</reference>
<organism evidence="2 3">
    <name type="scientific">Centaurea solstitialis</name>
    <name type="common">yellow star-thistle</name>
    <dbReference type="NCBI Taxonomy" id="347529"/>
    <lineage>
        <taxon>Eukaryota</taxon>
        <taxon>Viridiplantae</taxon>
        <taxon>Streptophyta</taxon>
        <taxon>Embryophyta</taxon>
        <taxon>Tracheophyta</taxon>
        <taxon>Spermatophyta</taxon>
        <taxon>Magnoliopsida</taxon>
        <taxon>eudicotyledons</taxon>
        <taxon>Gunneridae</taxon>
        <taxon>Pentapetalae</taxon>
        <taxon>asterids</taxon>
        <taxon>campanulids</taxon>
        <taxon>Asterales</taxon>
        <taxon>Asteraceae</taxon>
        <taxon>Carduoideae</taxon>
        <taxon>Cardueae</taxon>
        <taxon>Centaureinae</taxon>
        <taxon>Centaurea</taxon>
    </lineage>
</organism>
<feature type="domain" description="DUF4218" evidence="1">
    <location>
        <begin position="100"/>
        <end position="157"/>
    </location>
</feature>
<evidence type="ECO:0000313" key="2">
    <source>
        <dbReference type="EMBL" id="KAJ9561316.1"/>
    </source>
</evidence>
<protein>
    <recommendedName>
        <fullName evidence="1">DUF4218 domain-containing protein</fullName>
    </recommendedName>
</protein>
<dbReference type="Proteomes" id="UP001172457">
    <property type="component" value="Chromosome 2"/>
</dbReference>
<gene>
    <name evidence="2" type="ORF">OSB04_006476</name>
</gene>
<name>A0AA38TVT4_9ASTR</name>
<dbReference type="EMBL" id="JARYMX010000002">
    <property type="protein sequence ID" value="KAJ9561316.1"/>
    <property type="molecule type" value="Genomic_DNA"/>
</dbReference>
<accession>A0AA38TVT4</accession>
<dbReference type="Pfam" id="PF13960">
    <property type="entry name" value="DUF4218"/>
    <property type="match status" value="1"/>
</dbReference>
<evidence type="ECO:0000313" key="3">
    <source>
        <dbReference type="Proteomes" id="UP001172457"/>
    </source>
</evidence>
<proteinExistence type="predicted"/>
<keyword evidence="3" id="KW-1185">Reference proteome</keyword>
<dbReference type="AlphaFoldDB" id="A0AA38TVT4"/>
<evidence type="ECO:0000259" key="1">
    <source>
        <dbReference type="Pfam" id="PF13960"/>
    </source>
</evidence>
<comment type="caution">
    <text evidence="2">The sequence shown here is derived from an EMBL/GenBank/DDBJ whole genome shotgun (WGS) entry which is preliminary data.</text>
</comment>
<dbReference type="InterPro" id="IPR025452">
    <property type="entry name" value="DUF4218"/>
</dbReference>
<sequence length="190" mass="21996">MAGVGTKTVQEMHPSRTLLTYSPKITTRKEFEQPTSETSIFMVEEVELQKSRLSRVSATMPSSCLTRDETDSDIEYNNEVIHILSYNMYKGITHRRFGKQHLVIHLKHGAINSSLVQYRWMKLISLKKMIRSKARVEGCIIESYLIETRHNNESRSFASDIPSYSRTDDRLSIFKVPSHPLFDKGRKQKS</sequence>